<feature type="compositionally biased region" description="Low complexity" evidence="1">
    <location>
        <begin position="52"/>
        <end position="64"/>
    </location>
</feature>
<gene>
    <name evidence="2" type="ORF">PLEPLA_LOCUS3369</name>
</gene>
<sequence>MEETEIESPTSWLHRSSLPPEPQKPPQLSIPRCAIVTSRSTSPGATAPRWGSAPSLPHLAPASPGEGLQSVQGSRAASAPAPLRLHVVSSTSHCPPLAAPCGSTLPKFDWGIRGNSGEGRPQRNTPRSSSSSSSEEEEEEEEGRTAARLCGRVPLLIGR</sequence>
<feature type="region of interest" description="Disordered" evidence="1">
    <location>
        <begin position="91"/>
        <end position="159"/>
    </location>
</feature>
<accession>A0A9N7Y7K0</accession>
<evidence type="ECO:0000313" key="3">
    <source>
        <dbReference type="Proteomes" id="UP001153269"/>
    </source>
</evidence>
<dbReference type="EMBL" id="CADEAL010000167">
    <property type="protein sequence ID" value="CAB1415651.1"/>
    <property type="molecule type" value="Genomic_DNA"/>
</dbReference>
<proteinExistence type="predicted"/>
<keyword evidence="3" id="KW-1185">Reference proteome</keyword>
<evidence type="ECO:0000256" key="1">
    <source>
        <dbReference type="SAM" id="MobiDB-lite"/>
    </source>
</evidence>
<dbReference type="Proteomes" id="UP001153269">
    <property type="component" value="Unassembled WGS sequence"/>
</dbReference>
<comment type="caution">
    <text evidence="2">The sequence shown here is derived from an EMBL/GenBank/DDBJ whole genome shotgun (WGS) entry which is preliminary data.</text>
</comment>
<name>A0A9N7Y7K0_PLEPL</name>
<evidence type="ECO:0000313" key="2">
    <source>
        <dbReference type="EMBL" id="CAB1415651.1"/>
    </source>
</evidence>
<dbReference type="AlphaFoldDB" id="A0A9N7Y7K0"/>
<feature type="region of interest" description="Disordered" evidence="1">
    <location>
        <begin position="1"/>
        <end position="79"/>
    </location>
</feature>
<protein>
    <submittedName>
        <fullName evidence="2">Uncharacterized protein</fullName>
    </submittedName>
</protein>
<reference evidence="2" key="1">
    <citation type="submission" date="2020-03" db="EMBL/GenBank/DDBJ databases">
        <authorList>
            <person name="Weist P."/>
        </authorList>
    </citation>
    <scope>NUCLEOTIDE SEQUENCE</scope>
</reference>
<organism evidence="2 3">
    <name type="scientific">Pleuronectes platessa</name>
    <name type="common">European plaice</name>
    <dbReference type="NCBI Taxonomy" id="8262"/>
    <lineage>
        <taxon>Eukaryota</taxon>
        <taxon>Metazoa</taxon>
        <taxon>Chordata</taxon>
        <taxon>Craniata</taxon>
        <taxon>Vertebrata</taxon>
        <taxon>Euteleostomi</taxon>
        <taxon>Actinopterygii</taxon>
        <taxon>Neopterygii</taxon>
        <taxon>Teleostei</taxon>
        <taxon>Neoteleostei</taxon>
        <taxon>Acanthomorphata</taxon>
        <taxon>Carangaria</taxon>
        <taxon>Pleuronectiformes</taxon>
        <taxon>Pleuronectoidei</taxon>
        <taxon>Pleuronectidae</taxon>
        <taxon>Pleuronectes</taxon>
    </lineage>
</organism>